<name>A0A6D2I614_9BRAS</name>
<organism evidence="2 3">
    <name type="scientific">Microthlaspi erraticum</name>
    <dbReference type="NCBI Taxonomy" id="1685480"/>
    <lineage>
        <taxon>Eukaryota</taxon>
        <taxon>Viridiplantae</taxon>
        <taxon>Streptophyta</taxon>
        <taxon>Embryophyta</taxon>
        <taxon>Tracheophyta</taxon>
        <taxon>Spermatophyta</taxon>
        <taxon>Magnoliopsida</taxon>
        <taxon>eudicotyledons</taxon>
        <taxon>Gunneridae</taxon>
        <taxon>Pentapetalae</taxon>
        <taxon>rosids</taxon>
        <taxon>malvids</taxon>
        <taxon>Brassicales</taxon>
        <taxon>Brassicaceae</taxon>
        <taxon>Coluteocarpeae</taxon>
        <taxon>Microthlaspi</taxon>
    </lineage>
</organism>
<dbReference type="EMBL" id="CACVBM020000821">
    <property type="protein sequence ID" value="CAA7023756.1"/>
    <property type="molecule type" value="Genomic_DNA"/>
</dbReference>
<sequence length="92" mass="9919">MGGELIYPHSAVHGYRKTGVQQVVDGIPDLVGQEDMAMDIKLCSESPVHVITQMGEKSAQEEPTPPVIPRNLTPSRVSRTQRCNSSGECGGE</sequence>
<dbReference type="Proteomes" id="UP000467841">
    <property type="component" value="Unassembled WGS sequence"/>
</dbReference>
<feature type="compositionally biased region" description="Polar residues" evidence="1">
    <location>
        <begin position="72"/>
        <end position="92"/>
    </location>
</feature>
<proteinExistence type="predicted"/>
<comment type="caution">
    <text evidence="2">The sequence shown here is derived from an EMBL/GenBank/DDBJ whole genome shotgun (WGS) entry which is preliminary data.</text>
</comment>
<evidence type="ECO:0000313" key="2">
    <source>
        <dbReference type="EMBL" id="CAA7023756.1"/>
    </source>
</evidence>
<reference evidence="2" key="1">
    <citation type="submission" date="2020-01" db="EMBL/GenBank/DDBJ databases">
        <authorList>
            <person name="Mishra B."/>
        </authorList>
    </citation>
    <scope>NUCLEOTIDE SEQUENCE [LARGE SCALE GENOMIC DNA]</scope>
</reference>
<protein>
    <submittedName>
        <fullName evidence="2">Uncharacterized protein</fullName>
    </submittedName>
</protein>
<accession>A0A6D2I614</accession>
<gene>
    <name evidence="2" type="ORF">MERR_LOCUS10991</name>
</gene>
<keyword evidence="3" id="KW-1185">Reference proteome</keyword>
<feature type="region of interest" description="Disordered" evidence="1">
    <location>
        <begin position="54"/>
        <end position="92"/>
    </location>
</feature>
<dbReference type="AlphaFoldDB" id="A0A6D2I614"/>
<evidence type="ECO:0000313" key="3">
    <source>
        <dbReference type="Proteomes" id="UP000467841"/>
    </source>
</evidence>
<evidence type="ECO:0000256" key="1">
    <source>
        <dbReference type="SAM" id="MobiDB-lite"/>
    </source>
</evidence>